<name>A0ABR3H834_LOXSC</name>
<feature type="compositionally biased region" description="Basic and acidic residues" evidence="1">
    <location>
        <begin position="225"/>
        <end position="234"/>
    </location>
</feature>
<dbReference type="Proteomes" id="UP001549920">
    <property type="component" value="Unassembled WGS sequence"/>
</dbReference>
<keyword evidence="3" id="KW-1185">Reference proteome</keyword>
<feature type="region of interest" description="Disordered" evidence="1">
    <location>
        <begin position="225"/>
        <end position="265"/>
    </location>
</feature>
<accession>A0ABR3H834</accession>
<protein>
    <submittedName>
        <fullName evidence="2">Uncharacterized protein</fullName>
    </submittedName>
</protein>
<organism evidence="2 3">
    <name type="scientific">Loxostege sticticalis</name>
    <name type="common">Beet webworm moth</name>
    <dbReference type="NCBI Taxonomy" id="481309"/>
    <lineage>
        <taxon>Eukaryota</taxon>
        <taxon>Metazoa</taxon>
        <taxon>Ecdysozoa</taxon>
        <taxon>Arthropoda</taxon>
        <taxon>Hexapoda</taxon>
        <taxon>Insecta</taxon>
        <taxon>Pterygota</taxon>
        <taxon>Neoptera</taxon>
        <taxon>Endopterygota</taxon>
        <taxon>Lepidoptera</taxon>
        <taxon>Glossata</taxon>
        <taxon>Ditrysia</taxon>
        <taxon>Pyraloidea</taxon>
        <taxon>Crambidae</taxon>
        <taxon>Pyraustinae</taxon>
        <taxon>Loxostege</taxon>
    </lineage>
</organism>
<evidence type="ECO:0000313" key="3">
    <source>
        <dbReference type="Proteomes" id="UP001549920"/>
    </source>
</evidence>
<dbReference type="EMBL" id="JBEUOH010000024">
    <property type="protein sequence ID" value="KAL0860957.1"/>
    <property type="molecule type" value="Genomic_DNA"/>
</dbReference>
<comment type="caution">
    <text evidence="2">The sequence shown here is derived from an EMBL/GenBank/DDBJ whole genome shotgun (WGS) entry which is preliminary data.</text>
</comment>
<proteinExistence type="predicted"/>
<reference evidence="2 3" key="1">
    <citation type="submission" date="2024-06" db="EMBL/GenBank/DDBJ databases">
        <title>A chromosome-level genome assembly of beet webworm, Loxostege sticticalis.</title>
        <authorList>
            <person name="Zhang Y."/>
        </authorList>
    </citation>
    <scope>NUCLEOTIDE SEQUENCE [LARGE SCALE GENOMIC DNA]</scope>
    <source>
        <strain evidence="2">AQ026</strain>
        <tissue evidence="2">Whole body</tissue>
    </source>
</reference>
<evidence type="ECO:0000256" key="1">
    <source>
        <dbReference type="SAM" id="MobiDB-lite"/>
    </source>
</evidence>
<evidence type="ECO:0000313" key="2">
    <source>
        <dbReference type="EMBL" id="KAL0860957.1"/>
    </source>
</evidence>
<gene>
    <name evidence="2" type="ORF">ABMA27_009488</name>
</gene>
<sequence length="265" mass="29617">MENLGHIAETQRALESSLTQRMKEFEANLKAAKAASPAQAESLTSLSREFYAFRDYTVGIVDLLRICHTACIQEVSRAVDAIETRQRRKFLLVAGVPEVDNEDPSASVLSILRDNLGLHDIFKSSIVICHRLGGAKEGRCRPLIVKFSDHDTRSQVWQKKTMLKGTPFIITEFLTKFRQALFLDARRHFGMRRVWTLDGNVYIKLPSGSRERVTSGDQLDKLMRAHGGADEAPRHAVPKTASDASKSCPKPGPSNTKALRSCRIK</sequence>